<dbReference type="Gene3D" id="3.10.450.50">
    <property type="match status" value="1"/>
</dbReference>
<dbReference type="RefSeq" id="WP_069456689.1">
    <property type="nucleotide sequence ID" value="NZ_CP034911.1"/>
</dbReference>
<dbReference type="OrthoDB" id="581683at2"/>
<keyword evidence="4" id="KW-1185">Reference proteome</keyword>
<dbReference type="CDD" id="cd00531">
    <property type="entry name" value="NTF2_like"/>
    <property type="match status" value="1"/>
</dbReference>
<feature type="domain" description="SnoaL-like" evidence="2">
    <location>
        <begin position="9"/>
        <end position="132"/>
    </location>
</feature>
<comment type="caution">
    <text evidence="3">The sequence shown here is derived from an EMBL/GenBank/DDBJ whole genome shotgun (WGS) entry which is preliminary data.</text>
</comment>
<organism evidence="3 4">
    <name type="scientific">Sinorhizobium alkalisoli</name>
    <dbReference type="NCBI Taxonomy" id="1752398"/>
    <lineage>
        <taxon>Bacteria</taxon>
        <taxon>Pseudomonadati</taxon>
        <taxon>Pseudomonadota</taxon>
        <taxon>Alphaproteobacteria</taxon>
        <taxon>Hyphomicrobiales</taxon>
        <taxon>Rhizobiaceae</taxon>
        <taxon>Sinorhizobium/Ensifer group</taxon>
        <taxon>Sinorhizobium</taxon>
    </lineage>
</organism>
<dbReference type="AlphaFoldDB" id="A0A1E3VJ48"/>
<evidence type="ECO:0000256" key="1">
    <source>
        <dbReference type="SAM" id="MobiDB-lite"/>
    </source>
</evidence>
<accession>A0A1E3VJ48</accession>
<evidence type="ECO:0000313" key="3">
    <source>
        <dbReference type="EMBL" id="ODR93056.1"/>
    </source>
</evidence>
<feature type="region of interest" description="Disordered" evidence="1">
    <location>
        <begin position="172"/>
        <end position="191"/>
    </location>
</feature>
<gene>
    <name evidence="3" type="ORF">A8M32_01785</name>
</gene>
<protein>
    <recommendedName>
        <fullName evidence="2">SnoaL-like domain-containing protein</fullName>
    </recommendedName>
</protein>
<sequence length="191" mass="21977">MHQATITQLFDRDAIRDCLHRYCRGIDRADEAALRSCYWPDATDNHGSYSGSARGFIQLALSVFKTQPRNIHQLANIMVEFLGPAEAAVESYFIALQRRPDEAGEMRQMLLCGRYCDLFQKREGEWRIFERTVVYDWVEEQRPPTSTEAELFGPRQPIGAPHPNDPVYELLKRRAPLKTHPKNRVGGGEEE</sequence>
<dbReference type="EMBL" id="LYBW01000034">
    <property type="protein sequence ID" value="ODR93056.1"/>
    <property type="molecule type" value="Genomic_DNA"/>
</dbReference>
<dbReference type="STRING" id="1752398.A8M32_01785"/>
<reference evidence="4" key="1">
    <citation type="submission" date="2016-05" db="EMBL/GenBank/DDBJ databases">
        <authorList>
            <person name="Li Y."/>
        </authorList>
    </citation>
    <scope>NUCLEOTIDE SEQUENCE [LARGE SCALE GENOMIC DNA]</scope>
    <source>
        <strain evidence="4">YIC4027</strain>
    </source>
</reference>
<proteinExistence type="predicted"/>
<feature type="compositionally biased region" description="Basic residues" evidence="1">
    <location>
        <begin position="173"/>
        <end position="183"/>
    </location>
</feature>
<evidence type="ECO:0000259" key="2">
    <source>
        <dbReference type="Pfam" id="PF13577"/>
    </source>
</evidence>
<dbReference type="SUPFAM" id="SSF54427">
    <property type="entry name" value="NTF2-like"/>
    <property type="match status" value="1"/>
</dbReference>
<dbReference type="Pfam" id="PF13577">
    <property type="entry name" value="SnoaL_4"/>
    <property type="match status" value="1"/>
</dbReference>
<name>A0A1E3VJ48_9HYPH</name>
<dbReference type="InterPro" id="IPR032710">
    <property type="entry name" value="NTF2-like_dom_sf"/>
</dbReference>
<evidence type="ECO:0000313" key="4">
    <source>
        <dbReference type="Proteomes" id="UP000094342"/>
    </source>
</evidence>
<dbReference type="InterPro" id="IPR037401">
    <property type="entry name" value="SnoaL-like"/>
</dbReference>
<dbReference type="Proteomes" id="UP000094342">
    <property type="component" value="Unassembled WGS sequence"/>
</dbReference>